<dbReference type="EMBL" id="FOLG01000005">
    <property type="protein sequence ID" value="SFC49951.1"/>
    <property type="molecule type" value="Genomic_DNA"/>
</dbReference>
<feature type="domain" description="N-acetyltransferase" evidence="3">
    <location>
        <begin position="3"/>
        <end position="149"/>
    </location>
</feature>
<name>A0A1I1JP34_9RHOB</name>
<organism evidence="4 5">
    <name type="scientific">Tropicimonas isoalkanivorans</name>
    <dbReference type="NCBI Taxonomy" id="441112"/>
    <lineage>
        <taxon>Bacteria</taxon>
        <taxon>Pseudomonadati</taxon>
        <taxon>Pseudomonadota</taxon>
        <taxon>Alphaproteobacteria</taxon>
        <taxon>Rhodobacterales</taxon>
        <taxon>Roseobacteraceae</taxon>
        <taxon>Tropicimonas</taxon>
    </lineage>
</organism>
<dbReference type="Proteomes" id="UP000198728">
    <property type="component" value="Unassembled WGS sequence"/>
</dbReference>
<dbReference type="Pfam" id="PF00583">
    <property type="entry name" value="Acetyltransf_1"/>
    <property type="match status" value="1"/>
</dbReference>
<evidence type="ECO:0000313" key="4">
    <source>
        <dbReference type="EMBL" id="SFC49951.1"/>
    </source>
</evidence>
<dbReference type="RefSeq" id="WP_281244939.1">
    <property type="nucleotide sequence ID" value="NZ_FOLG01000005.1"/>
</dbReference>
<proteinExistence type="predicted"/>
<keyword evidence="5" id="KW-1185">Reference proteome</keyword>
<keyword evidence="1" id="KW-0808">Transferase</keyword>
<evidence type="ECO:0000259" key="3">
    <source>
        <dbReference type="PROSITE" id="PS51186"/>
    </source>
</evidence>
<dbReference type="PROSITE" id="PS51186">
    <property type="entry name" value="GNAT"/>
    <property type="match status" value="1"/>
</dbReference>
<keyword evidence="2" id="KW-0012">Acyltransferase</keyword>
<dbReference type="InterPro" id="IPR000182">
    <property type="entry name" value="GNAT_dom"/>
</dbReference>
<evidence type="ECO:0000256" key="2">
    <source>
        <dbReference type="ARBA" id="ARBA00023315"/>
    </source>
</evidence>
<protein>
    <submittedName>
        <fullName evidence="4">N-acetylglutamate synthase, GNAT family</fullName>
    </submittedName>
</protein>
<dbReference type="GO" id="GO:0016747">
    <property type="term" value="F:acyltransferase activity, transferring groups other than amino-acyl groups"/>
    <property type="evidence" value="ECO:0007669"/>
    <property type="project" value="InterPro"/>
</dbReference>
<dbReference type="CDD" id="cd04301">
    <property type="entry name" value="NAT_SF"/>
    <property type="match status" value="1"/>
</dbReference>
<dbReference type="SUPFAM" id="SSF55729">
    <property type="entry name" value="Acyl-CoA N-acyltransferases (Nat)"/>
    <property type="match status" value="1"/>
</dbReference>
<dbReference type="InterPro" id="IPR050832">
    <property type="entry name" value="Bact_Acetyltransf"/>
</dbReference>
<dbReference type="STRING" id="441112.SAMN04488094_105195"/>
<dbReference type="Gene3D" id="3.40.630.30">
    <property type="match status" value="1"/>
</dbReference>
<dbReference type="InterPro" id="IPR016181">
    <property type="entry name" value="Acyl_CoA_acyltransferase"/>
</dbReference>
<accession>A0A1I1JP34</accession>
<dbReference type="PANTHER" id="PTHR43877:SF1">
    <property type="entry name" value="ACETYLTRANSFERASE"/>
    <property type="match status" value="1"/>
</dbReference>
<dbReference type="AlphaFoldDB" id="A0A1I1JP34"/>
<evidence type="ECO:0000256" key="1">
    <source>
        <dbReference type="ARBA" id="ARBA00022679"/>
    </source>
</evidence>
<reference evidence="4 5" key="1">
    <citation type="submission" date="2016-10" db="EMBL/GenBank/DDBJ databases">
        <authorList>
            <person name="de Groot N.N."/>
        </authorList>
    </citation>
    <scope>NUCLEOTIDE SEQUENCE [LARGE SCALE GENOMIC DNA]</scope>
    <source>
        <strain evidence="4 5">DSM 19548</strain>
    </source>
</reference>
<sequence>MSLRWREARREDVPAVVSMLADDVLGQGRESADLGPYLAAFDAMQAEASNRLIVGEDDGRVLATYQLTVISGLSLTAARRAQIEGVRVASDRRGEGLGAALMADAEARARAAGCKLLQFTSNKTRDRAHAFYERLGFTPSHIGFKRPLE</sequence>
<evidence type="ECO:0000313" key="5">
    <source>
        <dbReference type="Proteomes" id="UP000198728"/>
    </source>
</evidence>
<dbReference type="PANTHER" id="PTHR43877">
    <property type="entry name" value="AMINOALKYLPHOSPHONATE N-ACETYLTRANSFERASE-RELATED-RELATED"/>
    <property type="match status" value="1"/>
</dbReference>
<gene>
    <name evidence="4" type="ORF">SAMN04488094_105195</name>
</gene>